<dbReference type="InterPro" id="IPR013598">
    <property type="entry name" value="Exportin-1/Importin-b-like"/>
</dbReference>
<sequence>MDQNTVYQLFVATYHADPNIRQQAEVNIRNIEQQPDFLPMVLQIQATEDLDLGARQAAAIYFKNRIFKNWDGFENNVINEQDKSVIRASILHALITTPPAVKVQLAASLNHILACDFPENWPNFINELEQFMTSGDIRLVQVGLIALQEVVKVFQWKSIERREPLRQIIKLTFPAIHHVCNKLVEMNSTEAAELLKLALKTYHASIRVELPKCLQDPSTSLVPWGTLFLQLVNKKISYEMMPADLIERENFIWWKAKKWAYHCLNQLFSKYGNPALLPSNYTKYTSFAKMFVANFAPNILQAYLNQIDGWIKQEHWISNKCLALSAAFFNDSIKHKITWRIIKPYTDTLIARFIFPQLQFSAEDEQLWTEDAVEYVHKKIDPPEGSHSNQEYAIALLVDLARDRKQHAFMNILGFVNTVLNQYLEAPDNQKNPREKDGALCIIGALAPLILDSKSQVADMMEPFFVTHVFPEFKSQLPYLRARACDITRHFSDMEFTNEQNLGVLYQNVLDSFNDPEIPVRVQAALALLPMVRHQSVREAMTPNLPFVMQQLLNLTNEVDVDTLSSVIEGFVEVFGKQLTPLAVQLCGQLRDTLLRIMEDLMLQQQQQQQQDDELLVGEPSAHLNEGSDKTMVAMGILKTIGTLILGLENSPDIVQQIEVELLPVIQLTLENHIVDLYDEIFEIVDSCTFSSKRVSTNMWNVFEIIYREFKETGISFMSELTSALDNFIAYGQEAFVTNDHLKQMMFEIIHFVMKADNVTESDRVCACKLMESVLLHCKGMVDMCILPFLQLSFQYISTGQMKTTEFKVYCLEVVINCLYYNPLLTLHIMEENQWTQGFFTLWFSNLKKFSRVHDKKLVILTLCSLLALPNENIPLSLQSGWSQILISISDAFESLPKAIENREEMESLYKQTNEEEREEGDQEDEDEDSENEEESDVEDEEEEDEEEEEIEDTEEYEDNDEDGNVHDEDTEYLEYLAQKATDNKDAGVSSDQEDDDEEGLVEEILFESPLDKIDPYVAFEHVFRDLQQHRPDLYSHLTNELSPDHQNSIMEVLSIAEQNRNSLSVM</sequence>
<keyword evidence="10" id="KW-1185">Reference proteome</keyword>
<dbReference type="Proteomes" id="UP000093000">
    <property type="component" value="Unassembled WGS sequence"/>
</dbReference>
<dbReference type="Pfam" id="PF08389">
    <property type="entry name" value="Xpo1"/>
    <property type="match status" value="1"/>
</dbReference>
<dbReference type="GO" id="GO:0006606">
    <property type="term" value="P:protein import into nucleus"/>
    <property type="evidence" value="ECO:0007669"/>
    <property type="project" value="TreeGrafter"/>
</dbReference>
<dbReference type="SMART" id="SM00913">
    <property type="entry name" value="IBN_N"/>
    <property type="match status" value="1"/>
</dbReference>
<evidence type="ECO:0000313" key="10">
    <source>
        <dbReference type="Proteomes" id="UP000093000"/>
    </source>
</evidence>
<dbReference type="OrthoDB" id="760868at2759"/>
<dbReference type="FunCoup" id="A0A1C7NLT5">
    <property type="interactions" value="890"/>
</dbReference>
<evidence type="ECO:0000256" key="3">
    <source>
        <dbReference type="ARBA" id="ARBA00022448"/>
    </source>
</evidence>
<evidence type="ECO:0000256" key="4">
    <source>
        <dbReference type="ARBA" id="ARBA00022490"/>
    </source>
</evidence>
<dbReference type="GO" id="GO:0005829">
    <property type="term" value="C:cytosol"/>
    <property type="evidence" value="ECO:0007669"/>
    <property type="project" value="TreeGrafter"/>
</dbReference>
<organism evidence="9 10">
    <name type="scientific">Choanephora cucurbitarum</name>
    <dbReference type="NCBI Taxonomy" id="101091"/>
    <lineage>
        <taxon>Eukaryota</taxon>
        <taxon>Fungi</taxon>
        <taxon>Fungi incertae sedis</taxon>
        <taxon>Mucoromycota</taxon>
        <taxon>Mucoromycotina</taxon>
        <taxon>Mucoromycetes</taxon>
        <taxon>Mucorales</taxon>
        <taxon>Mucorineae</taxon>
        <taxon>Choanephoraceae</taxon>
        <taxon>Choanephoroideae</taxon>
        <taxon>Choanephora</taxon>
    </lineage>
</organism>
<dbReference type="FunFam" id="1.25.10.10:FF:000244">
    <property type="entry name" value="Nonsense-mediated mRNA decay protein"/>
    <property type="match status" value="1"/>
</dbReference>
<dbReference type="InterPro" id="IPR011989">
    <property type="entry name" value="ARM-like"/>
</dbReference>
<evidence type="ECO:0000313" key="9">
    <source>
        <dbReference type="EMBL" id="OBZ89950.1"/>
    </source>
</evidence>
<accession>A0A1C7NLT5</accession>
<dbReference type="PROSITE" id="PS50166">
    <property type="entry name" value="IMPORTIN_B_NT"/>
    <property type="match status" value="1"/>
</dbReference>
<evidence type="ECO:0000256" key="7">
    <source>
        <dbReference type="SAM" id="MobiDB-lite"/>
    </source>
</evidence>
<dbReference type="SUPFAM" id="SSF48371">
    <property type="entry name" value="ARM repeat"/>
    <property type="match status" value="1"/>
</dbReference>
<keyword evidence="4" id="KW-0963">Cytoplasm</keyword>
<keyword evidence="5" id="KW-0653">Protein transport</keyword>
<dbReference type="InterPro" id="IPR016024">
    <property type="entry name" value="ARM-type_fold"/>
</dbReference>
<evidence type="ECO:0000256" key="5">
    <source>
        <dbReference type="ARBA" id="ARBA00022927"/>
    </source>
</evidence>
<evidence type="ECO:0000256" key="2">
    <source>
        <dbReference type="ARBA" id="ARBA00004496"/>
    </source>
</evidence>
<evidence type="ECO:0000256" key="6">
    <source>
        <dbReference type="ARBA" id="ARBA00023242"/>
    </source>
</evidence>
<dbReference type="STRING" id="101091.A0A1C7NLT5"/>
<dbReference type="PANTHER" id="PTHR10997:SF18">
    <property type="entry name" value="D-IMPORTIN 7_RANBP7"/>
    <property type="match status" value="1"/>
</dbReference>
<keyword evidence="3" id="KW-0813">Transport</keyword>
<dbReference type="Gene3D" id="1.25.10.10">
    <property type="entry name" value="Leucine-rich Repeat Variant"/>
    <property type="match status" value="1"/>
</dbReference>
<proteinExistence type="predicted"/>
<name>A0A1C7NLT5_9FUNG</name>
<protein>
    <recommendedName>
        <fullName evidence="8">Importin N-terminal domain-containing protein</fullName>
    </recommendedName>
</protein>
<dbReference type="PANTHER" id="PTHR10997">
    <property type="entry name" value="IMPORTIN-7, 8, 11"/>
    <property type="match status" value="1"/>
</dbReference>
<evidence type="ECO:0000259" key="8">
    <source>
        <dbReference type="PROSITE" id="PS50166"/>
    </source>
</evidence>
<feature type="compositionally biased region" description="Acidic residues" evidence="7">
    <location>
        <begin position="916"/>
        <end position="967"/>
    </location>
</feature>
<feature type="domain" description="Importin N-terminal" evidence="8">
    <location>
        <begin position="24"/>
        <end position="96"/>
    </location>
</feature>
<dbReference type="Pfam" id="PF03810">
    <property type="entry name" value="IBN_N"/>
    <property type="match status" value="1"/>
</dbReference>
<dbReference type="InterPro" id="IPR001494">
    <property type="entry name" value="Importin-beta_N"/>
</dbReference>
<gene>
    <name evidence="9" type="ORF">A0J61_02021</name>
</gene>
<dbReference type="AlphaFoldDB" id="A0A1C7NLT5"/>
<reference evidence="9 10" key="1">
    <citation type="submission" date="2016-03" db="EMBL/GenBank/DDBJ databases">
        <title>Choanephora cucurbitarum.</title>
        <authorList>
            <person name="Min B."/>
            <person name="Park H."/>
            <person name="Park J.-H."/>
            <person name="Shin H.-D."/>
            <person name="Choi I.-G."/>
        </authorList>
    </citation>
    <scope>NUCLEOTIDE SEQUENCE [LARGE SCALE GENOMIC DNA]</scope>
    <source>
        <strain evidence="9 10">KUS-F28377</strain>
    </source>
</reference>
<feature type="region of interest" description="Disordered" evidence="7">
    <location>
        <begin position="910"/>
        <end position="967"/>
    </location>
</feature>
<dbReference type="InParanoid" id="A0A1C7NLT5"/>
<keyword evidence="6" id="KW-0539">Nucleus</keyword>
<comment type="subcellular location">
    <subcellularLocation>
        <location evidence="2">Cytoplasm</location>
    </subcellularLocation>
    <subcellularLocation>
        <location evidence="1">Nucleus</location>
    </subcellularLocation>
</comment>
<comment type="caution">
    <text evidence="9">The sequence shown here is derived from an EMBL/GenBank/DDBJ whole genome shotgun (WGS) entry which is preliminary data.</text>
</comment>
<dbReference type="GO" id="GO:0031267">
    <property type="term" value="F:small GTPase binding"/>
    <property type="evidence" value="ECO:0007669"/>
    <property type="project" value="InterPro"/>
</dbReference>
<evidence type="ECO:0000256" key="1">
    <source>
        <dbReference type="ARBA" id="ARBA00004123"/>
    </source>
</evidence>
<dbReference type="EMBL" id="LUGH01000071">
    <property type="protein sequence ID" value="OBZ89950.1"/>
    <property type="molecule type" value="Genomic_DNA"/>
</dbReference>
<dbReference type="GO" id="GO:0005635">
    <property type="term" value="C:nuclear envelope"/>
    <property type="evidence" value="ECO:0007669"/>
    <property type="project" value="TreeGrafter"/>
</dbReference>